<dbReference type="PANTHER" id="PTHR12062">
    <property type="entry name" value="N-ACETYLGLUCOSAMINYLTRANSFERASE VI"/>
    <property type="match status" value="1"/>
</dbReference>
<dbReference type="PANTHER" id="PTHR12062:SF0">
    <property type="entry name" value="ALPHA-1,3-MANNOSYL-GLYCOPROTEIN 4-BETA-N-ACETYLGLUCOSAMINYLTRANSFERASE B"/>
    <property type="match status" value="1"/>
</dbReference>
<proteinExistence type="predicted"/>
<dbReference type="KEGG" id="cvn:111122035"/>
<keyword evidence="3" id="KW-1185">Reference proteome</keyword>
<protein>
    <submittedName>
        <fullName evidence="4">Alpha-1,3-mannosyl-glycoprotein 4-beta-N-acetylglucosaminyltransferase-like protein MGAT4E</fullName>
    </submittedName>
</protein>
<dbReference type="AlphaFoldDB" id="A0A8B8CTZ0"/>
<reference evidence="3" key="1">
    <citation type="submission" date="2024-06" db="UniProtKB">
        <authorList>
            <consortium name="RefSeq"/>
        </authorList>
    </citation>
    <scope>NUCLEOTIDE SEQUENCE [LARGE SCALE GENOMIC DNA]</scope>
</reference>
<keyword evidence="1" id="KW-0812">Transmembrane</keyword>
<keyword evidence="1" id="KW-1133">Transmembrane helix</keyword>
<dbReference type="GO" id="GO:0006487">
    <property type="term" value="P:protein N-linked glycosylation"/>
    <property type="evidence" value="ECO:0007669"/>
    <property type="project" value="TreeGrafter"/>
</dbReference>
<accession>A0A8B8CTZ0</accession>
<dbReference type="GO" id="GO:0008375">
    <property type="term" value="F:acetylglucosaminyltransferase activity"/>
    <property type="evidence" value="ECO:0007669"/>
    <property type="project" value="TreeGrafter"/>
</dbReference>
<evidence type="ECO:0000313" key="3">
    <source>
        <dbReference type="Proteomes" id="UP000694844"/>
    </source>
</evidence>
<evidence type="ECO:0000256" key="1">
    <source>
        <dbReference type="SAM" id="Phobius"/>
    </source>
</evidence>
<sequence>MAVRVRFALRGLLRLLLVTLTVYVISQMLVFHSVSKSATYWTKVPRVEYDRLNQTSDDMGVPMMDPPLLIPKLTKISGLVQHTDNEAVDLLGLPSSEKVFLTIAIRLSSTDAKEFKRAQETISSILKTTGIKDRRHYVIVVCLPFTKDRPHFLLQEALGRRFHDFLDEGLINVIRPATDIYVDEYLYQNLQEAHKLIPFDMAKSNIDDAFLFLFAKDLSQYFIELRPGSTCVTHFFKTMRSYINSVTKKWDQIHFSENPLYGRLFKTDYLPELAANALHTYDRLTPDERLNIHRLYFQYPRKALFSFVETGETRNVSYYSRREVVQEMIQMKTINPAATIFTDMHQYEDYDLQYVYDRNPYTFFWSSGFDIGSYVTVFFRKPQIVKRIVVNTGSYINTDKLRSGRLAAGRYYDTSTRVCANLTMQWTFIDGFLDTVDSNLLYNISCVSVVVQSRQHDWLMIRDILVQVIS</sequence>
<dbReference type="Proteomes" id="UP000694844">
    <property type="component" value="Chromosome 1"/>
</dbReference>
<dbReference type="GeneID" id="111122035"/>
<organism evidence="3 4">
    <name type="scientific">Crassostrea virginica</name>
    <name type="common">Eastern oyster</name>
    <dbReference type="NCBI Taxonomy" id="6565"/>
    <lineage>
        <taxon>Eukaryota</taxon>
        <taxon>Metazoa</taxon>
        <taxon>Spiralia</taxon>
        <taxon>Lophotrochozoa</taxon>
        <taxon>Mollusca</taxon>
        <taxon>Bivalvia</taxon>
        <taxon>Autobranchia</taxon>
        <taxon>Pteriomorphia</taxon>
        <taxon>Ostreida</taxon>
        <taxon>Ostreoidea</taxon>
        <taxon>Ostreidae</taxon>
        <taxon>Crassostrea</taxon>
    </lineage>
</organism>
<gene>
    <name evidence="4" type="primary">LOC111122035</name>
</gene>
<evidence type="ECO:0000259" key="2">
    <source>
        <dbReference type="Pfam" id="PF04666"/>
    </source>
</evidence>
<reference evidence="4" key="2">
    <citation type="submission" date="2025-08" db="UniProtKB">
        <authorList>
            <consortium name="RefSeq"/>
        </authorList>
    </citation>
    <scope>IDENTIFICATION</scope>
    <source>
        <tissue evidence="4">Whole sample</tissue>
    </source>
</reference>
<dbReference type="OrthoDB" id="6122662at2759"/>
<dbReference type="InterPro" id="IPR006759">
    <property type="entry name" value="Glyco_transf_54"/>
</dbReference>
<dbReference type="InterPro" id="IPR057279">
    <property type="entry name" value="MGAT4"/>
</dbReference>
<name>A0A8B8CTZ0_CRAVI</name>
<dbReference type="RefSeq" id="XP_022319273.1">
    <property type="nucleotide sequence ID" value="XM_022463565.1"/>
</dbReference>
<feature type="transmembrane region" description="Helical" evidence="1">
    <location>
        <begin position="12"/>
        <end position="31"/>
    </location>
</feature>
<feature type="domain" description="MGAT4 conserved region" evidence="2">
    <location>
        <begin position="90"/>
        <end position="275"/>
    </location>
</feature>
<evidence type="ECO:0000313" key="4">
    <source>
        <dbReference type="RefSeq" id="XP_022319273.1"/>
    </source>
</evidence>
<keyword evidence="1" id="KW-0472">Membrane</keyword>
<dbReference type="Pfam" id="PF04666">
    <property type="entry name" value="MGAT4_cons"/>
    <property type="match status" value="1"/>
</dbReference>